<dbReference type="SUPFAM" id="SSF54106">
    <property type="entry name" value="LysM domain"/>
    <property type="match status" value="2"/>
</dbReference>
<dbReference type="CDD" id="cd00118">
    <property type="entry name" value="LysM"/>
    <property type="match status" value="3"/>
</dbReference>
<feature type="domain" description="LysM" evidence="4">
    <location>
        <begin position="486"/>
        <end position="532"/>
    </location>
</feature>
<comment type="caution">
    <text evidence="5">The sequence shown here is derived from an EMBL/GenBank/DDBJ whole genome shotgun (WGS) entry which is preliminary data.</text>
</comment>
<evidence type="ECO:0000256" key="1">
    <source>
        <dbReference type="ARBA" id="ARBA00022669"/>
    </source>
</evidence>
<dbReference type="InterPro" id="IPR036779">
    <property type="entry name" value="LysM_dom_sf"/>
</dbReference>
<dbReference type="PROSITE" id="PS51782">
    <property type="entry name" value="LYSM"/>
    <property type="match status" value="3"/>
</dbReference>
<organism evidence="5 6">
    <name type="scientific">Favolaschia claudopus</name>
    <dbReference type="NCBI Taxonomy" id="2862362"/>
    <lineage>
        <taxon>Eukaryota</taxon>
        <taxon>Fungi</taxon>
        <taxon>Dikarya</taxon>
        <taxon>Basidiomycota</taxon>
        <taxon>Agaricomycotina</taxon>
        <taxon>Agaricomycetes</taxon>
        <taxon>Agaricomycetidae</taxon>
        <taxon>Agaricales</taxon>
        <taxon>Marasmiineae</taxon>
        <taxon>Mycenaceae</taxon>
        <taxon>Favolaschia</taxon>
    </lineage>
</organism>
<feature type="signal peptide" evidence="3">
    <location>
        <begin position="1"/>
        <end position="23"/>
    </location>
</feature>
<evidence type="ECO:0000256" key="3">
    <source>
        <dbReference type="SAM" id="SignalP"/>
    </source>
</evidence>
<reference evidence="5 6" key="1">
    <citation type="journal article" date="2024" name="J Genomics">
        <title>Draft genome sequencing and assembly of Favolaschia claudopus CIRM-BRFM 2984 isolated from oak limbs.</title>
        <authorList>
            <person name="Navarro D."/>
            <person name="Drula E."/>
            <person name="Chaduli D."/>
            <person name="Cazenave R."/>
            <person name="Ahrendt S."/>
            <person name="Wang J."/>
            <person name="Lipzen A."/>
            <person name="Daum C."/>
            <person name="Barry K."/>
            <person name="Grigoriev I.V."/>
            <person name="Favel A."/>
            <person name="Rosso M.N."/>
            <person name="Martin F."/>
        </authorList>
    </citation>
    <scope>NUCLEOTIDE SEQUENCE [LARGE SCALE GENOMIC DNA]</scope>
    <source>
        <strain evidence="5 6">CIRM-BRFM 2984</strain>
    </source>
</reference>
<dbReference type="PANTHER" id="PTHR34997:SF1">
    <property type="entry name" value="PEPTIDOGLYCAN-BINDING LYSIN DOMAIN"/>
    <property type="match status" value="1"/>
</dbReference>
<evidence type="ECO:0000256" key="2">
    <source>
        <dbReference type="ARBA" id="ARBA00023026"/>
    </source>
</evidence>
<dbReference type="SMART" id="SM00257">
    <property type="entry name" value="LysM"/>
    <property type="match status" value="3"/>
</dbReference>
<dbReference type="InterPro" id="IPR018392">
    <property type="entry name" value="LysM"/>
</dbReference>
<gene>
    <name evidence="5" type="ORF">R3P38DRAFT_2540843</name>
</gene>
<keyword evidence="6" id="KW-1185">Reference proteome</keyword>
<dbReference type="Gene3D" id="3.10.350.10">
    <property type="entry name" value="LysM domain"/>
    <property type="match status" value="3"/>
</dbReference>
<feature type="domain" description="LysM" evidence="4">
    <location>
        <begin position="666"/>
        <end position="712"/>
    </location>
</feature>
<dbReference type="Pfam" id="PF01476">
    <property type="entry name" value="LysM"/>
    <property type="match status" value="3"/>
</dbReference>
<dbReference type="AlphaFoldDB" id="A0AAW0AVF4"/>
<dbReference type="InterPro" id="IPR052210">
    <property type="entry name" value="LysM1-like"/>
</dbReference>
<dbReference type="EMBL" id="JAWWNJ010000048">
    <property type="protein sequence ID" value="KAK7017178.1"/>
    <property type="molecule type" value="Genomic_DNA"/>
</dbReference>
<dbReference type="PANTHER" id="PTHR34997">
    <property type="entry name" value="AM15"/>
    <property type="match status" value="1"/>
</dbReference>
<evidence type="ECO:0000259" key="4">
    <source>
        <dbReference type="PROSITE" id="PS51782"/>
    </source>
</evidence>
<dbReference type="GO" id="GO:0008061">
    <property type="term" value="F:chitin binding"/>
    <property type="evidence" value="ECO:0007669"/>
    <property type="project" value="UniProtKB-KW"/>
</dbReference>
<feature type="domain" description="LysM" evidence="4">
    <location>
        <begin position="593"/>
        <end position="639"/>
    </location>
</feature>
<keyword evidence="2" id="KW-0843">Virulence</keyword>
<sequence length="723" mass="75039">MCRPIQAIPSFALLLALVVNADANPLRVKIHGVNVAYGKANQDQRLQHLADLAVATGASLSSSASPSGSESALPSSALASSQSAIPGSSATISTSAASSDNVSTNSITADSAVSFQIYTTDLLPSPAPPSACATALTASVACNDTIQLLGANPFFDTSALSNICTPDCTDSLSSYRAAVVSACGSFMIPGPNDLSYAPTLAFDTIALPYAVQCRQDTTANPPTFCTTILSSFGAMPSPAQGILSYPKNQLCTPCMLGTLNATLSNPLYASTDYNDWFDVLRECGYDFQFNSYLVPAPSPSPTQLFTSGPSTTPIGSNDTTSALCTLTGRNVTWTENGGCLDVANRFGVGYYDILSNNPTLQGTNCTSTADGGSGIGAGTSLCLPQPCTRYIPGLNQTCEDIVSAANKILQGQTITVQQLVSFNSILDTGCQPVASPWVFPLCISPHGGFPNVSAIDSGAPGPVPTPTAIVPPPGQTPPGTTSNCGAWYLVGPGDICSKVALNNAITFADLVTLNPELKHDCTNFWAKYWYCVAAYPPLNSGPSTTLSVDTGSFSMATVSLPTSTSDPPYAYPTGHLAPPSNLANGSITTGCDNYYTVASGDTCNSIETLYNITADDFNFWNFDRQNPCPQLTVGSAICVLVVNASAALPPRPTNAASGSAPSGCARWYTIGSGDGCTSIEQQFTLTQSQLFELNPELAPDCRNLAPDEAYCVRAVPGAVPLEL</sequence>
<accession>A0AAW0AVF4</accession>
<evidence type="ECO:0000313" key="5">
    <source>
        <dbReference type="EMBL" id="KAK7017178.1"/>
    </source>
</evidence>
<name>A0AAW0AVF4_9AGAR</name>
<evidence type="ECO:0000313" key="6">
    <source>
        <dbReference type="Proteomes" id="UP001362999"/>
    </source>
</evidence>
<keyword evidence="3" id="KW-0732">Signal</keyword>
<proteinExistence type="predicted"/>
<dbReference type="Proteomes" id="UP001362999">
    <property type="component" value="Unassembled WGS sequence"/>
</dbReference>
<feature type="chain" id="PRO_5043418247" description="LysM domain-containing protein" evidence="3">
    <location>
        <begin position="24"/>
        <end position="723"/>
    </location>
</feature>
<protein>
    <recommendedName>
        <fullName evidence="4">LysM domain-containing protein</fullName>
    </recommendedName>
</protein>
<keyword evidence="1" id="KW-0147">Chitin-binding</keyword>